<evidence type="ECO:0000256" key="1">
    <source>
        <dbReference type="ARBA" id="ARBA00044755"/>
    </source>
</evidence>
<comment type="caution">
    <text evidence="2">The sequence shown here is derived from an EMBL/GenBank/DDBJ whole genome shotgun (WGS) entry which is preliminary data.</text>
</comment>
<dbReference type="AlphaFoldDB" id="A0A6I4ILX8"/>
<dbReference type="RefSeq" id="WP_140997962.1">
    <property type="nucleotide sequence ID" value="NZ_VDCZ01000007.1"/>
</dbReference>
<sequence>MFDKNKAPESNPLGKTNRIVQGTVIRGDIETKEDFRLDGTLIGNYTSGGKLVIGTSGEVQGDIKCKNVDVEGKYTGKLEVDELLTVKSTAHIKGDVVVSRLSVESGAVFEATCSMKSTQKPLVDTPKGDKK</sequence>
<dbReference type="PANTHER" id="PTHR35024">
    <property type="entry name" value="HYPOTHETICAL CYTOSOLIC PROTEIN"/>
    <property type="match status" value="1"/>
</dbReference>
<organism evidence="2 3">
    <name type="scientific">Flavobacterium profundi</name>
    <dbReference type="NCBI Taxonomy" id="1774945"/>
    <lineage>
        <taxon>Bacteria</taxon>
        <taxon>Pseudomonadati</taxon>
        <taxon>Bacteroidota</taxon>
        <taxon>Flavobacteriia</taxon>
        <taxon>Flavobacteriales</taxon>
        <taxon>Flavobacteriaceae</taxon>
        <taxon>Flavobacterium</taxon>
    </lineage>
</organism>
<comment type="similarity">
    <text evidence="1">Belongs to the bactofilin family.</text>
</comment>
<dbReference type="Pfam" id="PF04519">
    <property type="entry name" value="Bactofilin"/>
    <property type="match status" value="1"/>
</dbReference>
<protein>
    <submittedName>
        <fullName evidence="2">Polymer-forming cytoskeletal protein</fullName>
    </submittedName>
</protein>
<keyword evidence="3" id="KW-1185">Reference proteome</keyword>
<reference evidence="3" key="1">
    <citation type="submission" date="2019-05" db="EMBL/GenBank/DDBJ databases">
        <title>Flavobacterium profundi sp. nov., isolated from a deep-sea seamount.</title>
        <authorList>
            <person name="Zhang D.-C."/>
        </authorList>
    </citation>
    <scope>NUCLEOTIDE SEQUENCE [LARGE SCALE GENOMIC DNA]</scope>
    <source>
        <strain evidence="3">TP390</strain>
    </source>
</reference>
<evidence type="ECO:0000313" key="2">
    <source>
        <dbReference type="EMBL" id="MVO09581.1"/>
    </source>
</evidence>
<gene>
    <name evidence="2" type="ORF">GOQ30_10460</name>
</gene>
<dbReference type="Proteomes" id="UP000431264">
    <property type="component" value="Unassembled WGS sequence"/>
</dbReference>
<dbReference type="OrthoDB" id="5432602at2"/>
<evidence type="ECO:0000313" key="3">
    <source>
        <dbReference type="Proteomes" id="UP000431264"/>
    </source>
</evidence>
<dbReference type="EMBL" id="WQLW01000007">
    <property type="protein sequence ID" value="MVO09581.1"/>
    <property type="molecule type" value="Genomic_DNA"/>
</dbReference>
<name>A0A6I4ILX8_9FLAO</name>
<dbReference type="InterPro" id="IPR007607">
    <property type="entry name" value="BacA/B"/>
</dbReference>
<dbReference type="PANTHER" id="PTHR35024:SF4">
    <property type="entry name" value="POLYMER-FORMING CYTOSKELETAL PROTEIN"/>
    <property type="match status" value="1"/>
</dbReference>
<proteinExistence type="inferred from homology"/>
<accession>A0A6I4ILX8</accession>